<dbReference type="EMBL" id="JADBJN010000003">
    <property type="protein sequence ID" value="KAG5670694.1"/>
    <property type="molecule type" value="Genomic_DNA"/>
</dbReference>
<sequence>MWVEKAIDIANNQQSETSPKSTKSSNKNNAAYKANCLTPRSCPKFIHAGTSQQQTNQQQGHSVEYKSEDEMWVEKAYRYCK</sequence>
<reference evidence="2" key="1">
    <citation type="submission" date="2021-03" db="EMBL/GenBank/DDBJ databases">
        <title>Chromosome level genome of the anhydrobiotic midge Polypedilum vanderplanki.</title>
        <authorList>
            <person name="Yoshida Y."/>
            <person name="Kikawada T."/>
            <person name="Gusev O."/>
        </authorList>
    </citation>
    <scope>NUCLEOTIDE SEQUENCE</scope>
    <source>
        <strain evidence="2">NIAS01</strain>
        <tissue evidence="2">Whole body or cell culture</tissue>
    </source>
</reference>
<dbReference type="AlphaFoldDB" id="A0A9J6BMQ9"/>
<dbReference type="Proteomes" id="UP001107558">
    <property type="component" value="Chromosome 3"/>
</dbReference>
<protein>
    <submittedName>
        <fullName evidence="2">Uncharacterized protein</fullName>
    </submittedName>
</protein>
<feature type="region of interest" description="Disordered" evidence="1">
    <location>
        <begin position="7"/>
        <end position="28"/>
    </location>
</feature>
<evidence type="ECO:0000256" key="1">
    <source>
        <dbReference type="SAM" id="MobiDB-lite"/>
    </source>
</evidence>
<comment type="caution">
    <text evidence="2">The sequence shown here is derived from an EMBL/GenBank/DDBJ whole genome shotgun (WGS) entry which is preliminary data.</text>
</comment>
<organism evidence="2 3">
    <name type="scientific">Polypedilum vanderplanki</name>
    <name type="common">Sleeping chironomid midge</name>
    <dbReference type="NCBI Taxonomy" id="319348"/>
    <lineage>
        <taxon>Eukaryota</taxon>
        <taxon>Metazoa</taxon>
        <taxon>Ecdysozoa</taxon>
        <taxon>Arthropoda</taxon>
        <taxon>Hexapoda</taxon>
        <taxon>Insecta</taxon>
        <taxon>Pterygota</taxon>
        <taxon>Neoptera</taxon>
        <taxon>Endopterygota</taxon>
        <taxon>Diptera</taxon>
        <taxon>Nematocera</taxon>
        <taxon>Chironomoidea</taxon>
        <taxon>Chironomidae</taxon>
        <taxon>Chironominae</taxon>
        <taxon>Polypedilum</taxon>
        <taxon>Polypedilum</taxon>
    </lineage>
</organism>
<evidence type="ECO:0000313" key="2">
    <source>
        <dbReference type="EMBL" id="KAG5670694.1"/>
    </source>
</evidence>
<evidence type="ECO:0000313" key="3">
    <source>
        <dbReference type="Proteomes" id="UP001107558"/>
    </source>
</evidence>
<feature type="compositionally biased region" description="Low complexity" evidence="1">
    <location>
        <begin position="18"/>
        <end position="28"/>
    </location>
</feature>
<accession>A0A9J6BMQ9</accession>
<proteinExistence type="predicted"/>
<name>A0A9J6BMQ9_POLVA</name>
<gene>
    <name evidence="2" type="ORF">PVAND_000941</name>
</gene>
<keyword evidence="3" id="KW-1185">Reference proteome</keyword>